<dbReference type="InterPro" id="IPR024399">
    <property type="entry name" value="DUF2628"/>
</dbReference>
<dbReference type="RefSeq" id="WP_168032343.1">
    <property type="nucleotide sequence ID" value="NZ_JAAVNE010000025.1"/>
</dbReference>
<feature type="region of interest" description="Disordered" evidence="1">
    <location>
        <begin position="1"/>
        <end position="22"/>
    </location>
</feature>
<keyword evidence="4" id="KW-1185">Reference proteome</keyword>
<evidence type="ECO:0000313" key="4">
    <source>
        <dbReference type="Proteomes" id="UP000787635"/>
    </source>
</evidence>
<dbReference type="Proteomes" id="UP000787635">
    <property type="component" value="Unassembled WGS sequence"/>
</dbReference>
<evidence type="ECO:0000256" key="2">
    <source>
        <dbReference type="SAM" id="Phobius"/>
    </source>
</evidence>
<evidence type="ECO:0000313" key="3">
    <source>
        <dbReference type="EMBL" id="NKC32346.1"/>
    </source>
</evidence>
<dbReference type="EMBL" id="JAAVNE010000025">
    <property type="protein sequence ID" value="NKC32346.1"/>
    <property type="molecule type" value="Genomic_DNA"/>
</dbReference>
<keyword evidence="2" id="KW-0812">Transmembrane</keyword>
<comment type="caution">
    <text evidence="3">The sequence shown here is derived from an EMBL/GenBank/DDBJ whole genome shotgun (WGS) entry which is preliminary data.</text>
</comment>
<keyword evidence="2" id="KW-1133">Transmembrane helix</keyword>
<evidence type="ECO:0000256" key="1">
    <source>
        <dbReference type="SAM" id="MobiDB-lite"/>
    </source>
</evidence>
<accession>A0ABX1E5U9</accession>
<organism evidence="3 4">
    <name type="scientific">Falsiroseomonas selenitidurans</name>
    <dbReference type="NCBI Taxonomy" id="2716335"/>
    <lineage>
        <taxon>Bacteria</taxon>
        <taxon>Pseudomonadati</taxon>
        <taxon>Pseudomonadota</taxon>
        <taxon>Alphaproteobacteria</taxon>
        <taxon>Acetobacterales</taxon>
        <taxon>Roseomonadaceae</taxon>
        <taxon>Falsiroseomonas</taxon>
    </lineage>
</organism>
<dbReference type="Pfam" id="PF10947">
    <property type="entry name" value="DUF2628"/>
    <property type="match status" value="1"/>
</dbReference>
<protein>
    <submittedName>
        <fullName evidence="3">DUF2628 domain-containing protein</fullName>
    </submittedName>
</protein>
<gene>
    <name evidence="3" type="ORF">HEQ75_15895</name>
</gene>
<proteinExistence type="predicted"/>
<feature type="transmembrane region" description="Helical" evidence="2">
    <location>
        <begin position="59"/>
        <end position="88"/>
    </location>
</feature>
<reference evidence="3 4" key="1">
    <citation type="submission" date="2020-03" db="EMBL/GenBank/DDBJ databases">
        <title>Roseomonas selenitidurans sp. nov. isolated from urban soil.</title>
        <authorList>
            <person name="Liu H."/>
        </authorList>
    </citation>
    <scope>NUCLEOTIDE SEQUENCE [LARGE SCALE GENOMIC DNA]</scope>
    <source>
        <strain evidence="3 4">BU-1</strain>
    </source>
</reference>
<name>A0ABX1E5U9_9PROT</name>
<keyword evidence="2" id="KW-0472">Membrane</keyword>
<feature type="transmembrane region" description="Helical" evidence="2">
    <location>
        <begin position="34"/>
        <end position="53"/>
    </location>
</feature>
<sequence length="133" mass="14667">MRLFTVHAEPPPPSGGPEGWPEPKARPPVLVREGFALAAFLLGVLWLLWHRLWWEALGFLALTLAIALLLPDPLDGAALLALHLLAGFEARDRLRARLARQGRPLAGVVAAPDEEIAWFRLVQQRPDLVRAAP</sequence>